<dbReference type="PANTHER" id="PTHR24028">
    <property type="entry name" value="CADHERIN-87A"/>
    <property type="match status" value="1"/>
</dbReference>
<dbReference type="EMBL" id="LRPC01000001">
    <property type="protein sequence ID" value="KYG78441.1"/>
    <property type="molecule type" value="Genomic_DNA"/>
</dbReference>
<dbReference type="Pfam" id="PF18962">
    <property type="entry name" value="Por_Secre_tail"/>
    <property type="match status" value="1"/>
</dbReference>
<dbReference type="InterPro" id="IPR050174">
    <property type="entry name" value="Protocadherin/Cadherin-CA"/>
</dbReference>
<evidence type="ECO:0000259" key="10">
    <source>
        <dbReference type="PROSITE" id="PS50268"/>
    </source>
</evidence>
<evidence type="ECO:0000256" key="2">
    <source>
        <dbReference type="ARBA" id="ARBA00004167"/>
    </source>
</evidence>
<keyword evidence="9" id="KW-0966">Cell projection</keyword>
<dbReference type="GO" id="GO:0005737">
    <property type="term" value="C:cytoplasm"/>
    <property type="evidence" value="ECO:0007669"/>
    <property type="project" value="UniProtKB-SubCell"/>
</dbReference>
<evidence type="ECO:0000256" key="1">
    <source>
        <dbReference type="ARBA" id="ARBA00004138"/>
    </source>
</evidence>
<dbReference type="Pfam" id="PF05345">
    <property type="entry name" value="He_PIG"/>
    <property type="match status" value="2"/>
</dbReference>
<keyword evidence="5" id="KW-0812">Transmembrane</keyword>
<keyword evidence="7" id="KW-0969">Cilium</keyword>
<evidence type="ECO:0000256" key="7">
    <source>
        <dbReference type="ARBA" id="ARBA00023069"/>
    </source>
</evidence>
<feature type="domain" description="Cadherin" evidence="10">
    <location>
        <begin position="1105"/>
        <end position="1205"/>
    </location>
</feature>
<dbReference type="InterPro" id="IPR040853">
    <property type="entry name" value="RapA2_cadherin-like"/>
</dbReference>
<dbReference type="NCBIfam" id="TIGR04183">
    <property type="entry name" value="Por_Secre_tail"/>
    <property type="match status" value="1"/>
</dbReference>
<dbReference type="STRING" id="333140.AWW68_06645"/>
<keyword evidence="12" id="KW-1185">Reference proteome</keyword>
<feature type="domain" description="Cadherin" evidence="10">
    <location>
        <begin position="1205"/>
        <end position="1305"/>
    </location>
</feature>
<keyword evidence="6" id="KW-0472">Membrane</keyword>
<accession>A0A150XI93</accession>
<feature type="domain" description="Cadherin" evidence="10">
    <location>
        <begin position="1313"/>
        <end position="1423"/>
    </location>
</feature>
<dbReference type="GO" id="GO:0007156">
    <property type="term" value="P:homophilic cell adhesion via plasma membrane adhesion molecules"/>
    <property type="evidence" value="ECO:0007669"/>
    <property type="project" value="InterPro"/>
</dbReference>
<organism evidence="11 12">
    <name type="scientific">Roseivirga spongicola</name>
    <dbReference type="NCBI Taxonomy" id="333140"/>
    <lineage>
        <taxon>Bacteria</taxon>
        <taxon>Pseudomonadati</taxon>
        <taxon>Bacteroidota</taxon>
        <taxon>Cytophagia</taxon>
        <taxon>Cytophagales</taxon>
        <taxon>Roseivirgaceae</taxon>
        <taxon>Roseivirga</taxon>
    </lineage>
</organism>
<evidence type="ECO:0000256" key="8">
    <source>
        <dbReference type="ARBA" id="ARBA00023180"/>
    </source>
</evidence>
<dbReference type="InterPro" id="IPR053879">
    <property type="entry name" value="HYDIN_VesB_CFA65-like_Ig"/>
</dbReference>
<dbReference type="Pfam" id="PF22544">
    <property type="entry name" value="HYDIN_VesB_CFA65-like_Ig"/>
    <property type="match status" value="1"/>
</dbReference>
<dbReference type="SMART" id="SM00736">
    <property type="entry name" value="CADG"/>
    <property type="match status" value="5"/>
</dbReference>
<protein>
    <recommendedName>
        <fullName evidence="10">Cadherin domain-containing protein</fullName>
    </recommendedName>
</protein>
<gene>
    <name evidence="11" type="ORF">AWW68_06645</name>
</gene>
<dbReference type="PRINTS" id="PR00205">
    <property type="entry name" value="CADHERIN"/>
</dbReference>
<dbReference type="InterPro" id="IPR026444">
    <property type="entry name" value="Secre_tail"/>
</dbReference>
<proteinExistence type="predicted"/>
<dbReference type="Gene3D" id="2.60.40.10">
    <property type="entry name" value="Immunoglobulins"/>
    <property type="match status" value="4"/>
</dbReference>
<evidence type="ECO:0000256" key="4">
    <source>
        <dbReference type="ARBA" id="ARBA00022490"/>
    </source>
</evidence>
<keyword evidence="6" id="KW-1133">Transmembrane helix</keyword>
<dbReference type="InterPro" id="IPR006644">
    <property type="entry name" value="Cadg"/>
</dbReference>
<dbReference type="SUPFAM" id="SSF49313">
    <property type="entry name" value="Cadherin-like"/>
    <property type="match status" value="6"/>
</dbReference>
<keyword evidence="8" id="KW-0325">Glycoprotein</keyword>
<name>A0A150XI93_9BACT</name>
<comment type="subcellular location">
    <subcellularLocation>
        <location evidence="1">Cell projection</location>
        <location evidence="1">Cilium</location>
    </subcellularLocation>
    <subcellularLocation>
        <location evidence="3">Cytoplasm</location>
    </subcellularLocation>
    <subcellularLocation>
        <location evidence="2">Membrane</location>
        <topology evidence="2">Single-pass membrane protein</topology>
    </subcellularLocation>
</comment>
<comment type="caution">
    <text evidence="11">The sequence shown here is derived from an EMBL/GenBank/DDBJ whole genome shotgun (WGS) entry which is preliminary data.</text>
</comment>
<reference evidence="11 12" key="1">
    <citation type="submission" date="2016-01" db="EMBL/GenBank/DDBJ databases">
        <title>Genome sequencing of Roseivirga spongicola UST030701-084.</title>
        <authorList>
            <person name="Selvaratnam C."/>
            <person name="Thevarajoo S."/>
            <person name="Goh K.M."/>
            <person name="Ee R."/>
            <person name="Chan K.-G."/>
            <person name="Chong C.S."/>
        </authorList>
    </citation>
    <scope>NUCLEOTIDE SEQUENCE [LARGE SCALE GENOMIC DNA]</scope>
    <source>
        <strain evidence="11 12">UST030701-084</strain>
    </source>
</reference>
<dbReference type="CDD" id="cd11304">
    <property type="entry name" value="Cadherin_repeat"/>
    <property type="match status" value="3"/>
</dbReference>
<dbReference type="RefSeq" id="WP_068218226.1">
    <property type="nucleotide sequence ID" value="NZ_CP139724.1"/>
</dbReference>
<dbReference type="GO" id="GO:0005886">
    <property type="term" value="C:plasma membrane"/>
    <property type="evidence" value="ECO:0007669"/>
    <property type="project" value="TreeGrafter"/>
</dbReference>
<dbReference type="GO" id="GO:0005509">
    <property type="term" value="F:calcium ion binding"/>
    <property type="evidence" value="ECO:0007669"/>
    <property type="project" value="InterPro"/>
</dbReference>
<evidence type="ECO:0000256" key="9">
    <source>
        <dbReference type="ARBA" id="ARBA00023273"/>
    </source>
</evidence>
<dbReference type="InterPro" id="IPR002126">
    <property type="entry name" value="Cadherin-like_dom"/>
</dbReference>
<sequence length="1587" mass="166106">MLVLAINVQGQDENNDEALNKRLSTSSGGWVSGGIYTSHIAVGQNGVSTLLTATDGQTEYKGNFGFIIPLIEQVEPNQAPIAVTAAKSVLYKLGETLKLNGFDPDGDEIDYVITQAPANGELAVSGTNKGRFTFNPNSDLTPATGYEDVIKFKVVEVNGEKLESEEATLTFKFNVVDEPHEISSLSVSNATETSKSLDLEISDTRFNSVYSVKLSYLDLSTPTAPKTISIVNDAFNLESFTKGDNSLATNIGVTQAEHPYLFSAEQVVIIAEVTTPKTGYNDDQVFVLENSTESGTGGAIRNLDADSDLFADTRDEEAFVNSTSTDGLFFSFANEKQTPENTPVAVNLYALELGGFDLTTATVEITSSPESGTLSEPVLVKTSGNLIQWTAFYTPIGDVGYSDSFEFSVTSASRETTVNATASIEVIDVNDAPTLSAINNQLINEDEIGTVQLSYADVDNEVNITATSSEPSKVAVTVANGELTLTPIADYTGKVSISVLLEELDTEEAYSLFETFEVTVSPVNDSPIMAAIDDQNVDEDNVFTYTLSATDVDAAVPLFTYKATPDVQGAAIVDINGNIMTVTPTANYNGVINFSITADDRLGTATSVSAVESFALTVNAVNDAPVSTATIPTQSMLDELPAYIIDMGNYFDDVETADEDLIITHNGAGSLFTLAVAGKNVTVTPISGQSGSEDVTFTVSDGELSVTQTVTFSVETESADITTTGIQNVSVDEDFTTYTIDLSGVFTDNNDPNAVFNYTVGGLSQLSGTINGTNLEINTSSDFNGSESVFLIASANGKSSFTSFDINVNPVNDAPTLGTTSGQSIQEDGQLAGVFMTFADIDTEATNLVFTATSSDESVITTDAIAISESASGITLSANTVANASGSTTITVNVFDGEFTATQTFDVTVLSVNDAPTVSATTIADATEDAAYTQSLAGLFADVDGDNLSYMLEGNPDWVSVDNGSLVGTPTNDDVGSTDFYITADDGSGGTVRQQYSISVANTNDAPIVASAAADITATEDVLLSSLIASSVFIDVDGDALTLSATFTGADWLTFDATNNRFTGTPANDDVGTVNITITATDSEGASVSDDIVLTIQNVNDQPTDLAISTLTVAENSATGTVVGSLSSTDVDAGDSFTYTLVPGSGSDNNDLFSIANGELVTNGDIDFESTTNLSVRLRTTDVAGATFEKSFSITVNNVNEAPTALASSSLSLDENAGADAEIGTLSTTDPDNGDSFTYSLVAGTGDSDNASFSINSGKLLAKISLNFESKSSYSVRVKTEDAGGLSYEEALTITLNDVNEAPTAIAIDASYIDENVTVGSVVGALSTTDEDNGDTFTYSLAAGTNDNDAFDIDGANLVTAAAVDFETKASYTVVVTSTDAGGASFDKSITITVNNEAEPSIANIGGLVFDVTDIAETTSQNFTIENTGDTDIEVASITLPDGYSADKSAFTVEVGASTQVEVTFAPSEAKTYAGEMVIQSNAGETRVNITGEGTIVTAIDDDVIDADEVSLYPNPAQHMVTIDLSQIPQVQPNLAIVDMNGTAVWNKQKVQESKVEVNVSSYPAGTYLIRISSEKGSAVKKLIIVK</sequence>
<dbReference type="Proteomes" id="UP000075606">
    <property type="component" value="Unassembled WGS sequence"/>
</dbReference>
<dbReference type="Gene3D" id="2.60.40.60">
    <property type="entry name" value="Cadherins"/>
    <property type="match status" value="3"/>
</dbReference>
<evidence type="ECO:0000256" key="6">
    <source>
        <dbReference type="ARBA" id="ARBA00022989"/>
    </source>
</evidence>
<dbReference type="NCBIfam" id="NF012211">
    <property type="entry name" value="tand_rpt_95"/>
    <property type="match status" value="3"/>
</dbReference>
<dbReference type="InterPro" id="IPR015919">
    <property type="entry name" value="Cadherin-like_sf"/>
</dbReference>
<dbReference type="PROSITE" id="PS50268">
    <property type="entry name" value="CADHERIN_2"/>
    <property type="match status" value="3"/>
</dbReference>
<keyword evidence="4" id="KW-0963">Cytoplasm</keyword>
<dbReference type="InterPro" id="IPR013783">
    <property type="entry name" value="Ig-like_fold"/>
</dbReference>
<dbReference type="Pfam" id="PF17963">
    <property type="entry name" value="Big_9"/>
    <property type="match status" value="2"/>
</dbReference>
<evidence type="ECO:0000313" key="12">
    <source>
        <dbReference type="Proteomes" id="UP000075606"/>
    </source>
</evidence>
<dbReference type="SMART" id="SM00112">
    <property type="entry name" value="CA"/>
    <property type="match status" value="3"/>
</dbReference>
<evidence type="ECO:0000256" key="5">
    <source>
        <dbReference type="ARBA" id="ARBA00022692"/>
    </source>
</evidence>
<dbReference type="Pfam" id="PF00028">
    <property type="entry name" value="Cadherin"/>
    <property type="match status" value="1"/>
</dbReference>
<evidence type="ECO:0000256" key="3">
    <source>
        <dbReference type="ARBA" id="ARBA00004496"/>
    </source>
</evidence>
<evidence type="ECO:0000313" key="11">
    <source>
        <dbReference type="EMBL" id="KYG78441.1"/>
    </source>
</evidence>
<dbReference type="PANTHER" id="PTHR24028:SF328">
    <property type="entry name" value="CADHERIN-3"/>
    <property type="match status" value="1"/>
</dbReference>
<dbReference type="Pfam" id="PF17803">
    <property type="entry name" value="Cadherin_4"/>
    <property type="match status" value="1"/>
</dbReference>